<protein>
    <submittedName>
        <fullName evidence="7">FMN reductase [NAD(P)H]</fullName>
        <ecNumber evidence="7">1.5.1.39</ecNumber>
    </submittedName>
</protein>
<comment type="caution">
    <text evidence="7">The sequence shown here is derived from an EMBL/GenBank/DDBJ whole genome shotgun (WGS) entry which is preliminary data.</text>
</comment>
<evidence type="ECO:0000256" key="2">
    <source>
        <dbReference type="ARBA" id="ARBA00007118"/>
    </source>
</evidence>
<evidence type="ECO:0000259" key="6">
    <source>
        <dbReference type="Pfam" id="PF00881"/>
    </source>
</evidence>
<dbReference type="InterPro" id="IPR029479">
    <property type="entry name" value="Nitroreductase"/>
</dbReference>
<name>A0A645GWJ3_9ZZZZ</name>
<feature type="domain" description="Nitroreductase" evidence="6">
    <location>
        <begin position="64"/>
        <end position="146"/>
    </location>
</feature>
<dbReference type="Pfam" id="PF00881">
    <property type="entry name" value="Nitroreductase"/>
    <property type="match status" value="2"/>
</dbReference>
<comment type="cofactor">
    <cofactor evidence="1">
        <name>FMN</name>
        <dbReference type="ChEBI" id="CHEBI:58210"/>
    </cofactor>
</comment>
<proteinExistence type="inferred from homology"/>
<dbReference type="CDD" id="cd02150">
    <property type="entry name" value="nitroreductase"/>
    <property type="match status" value="1"/>
</dbReference>
<evidence type="ECO:0000256" key="1">
    <source>
        <dbReference type="ARBA" id="ARBA00001917"/>
    </source>
</evidence>
<evidence type="ECO:0000256" key="5">
    <source>
        <dbReference type="ARBA" id="ARBA00023002"/>
    </source>
</evidence>
<dbReference type="EMBL" id="VSSQ01081515">
    <property type="protein sequence ID" value="MPN30412.1"/>
    <property type="molecule type" value="Genomic_DNA"/>
</dbReference>
<keyword evidence="5 7" id="KW-0560">Oxidoreductase</keyword>
<evidence type="ECO:0000313" key="7">
    <source>
        <dbReference type="EMBL" id="MPN30412.1"/>
    </source>
</evidence>
<keyword evidence="3" id="KW-0285">Flavoprotein</keyword>
<dbReference type="SUPFAM" id="SSF55469">
    <property type="entry name" value="FMN-dependent nitroreductase-like"/>
    <property type="match status" value="1"/>
</dbReference>
<gene>
    <name evidence="7" type="primary">nfrA2_16</name>
    <name evidence="7" type="ORF">SDC9_177883</name>
</gene>
<organism evidence="7">
    <name type="scientific">bioreactor metagenome</name>
    <dbReference type="NCBI Taxonomy" id="1076179"/>
    <lineage>
        <taxon>unclassified sequences</taxon>
        <taxon>metagenomes</taxon>
        <taxon>ecological metagenomes</taxon>
    </lineage>
</organism>
<dbReference type="AlphaFoldDB" id="A0A645GWJ3"/>
<comment type="similarity">
    <text evidence="2">Belongs to the nitroreductase family.</text>
</comment>
<dbReference type="PANTHER" id="PTHR43673">
    <property type="entry name" value="NAD(P)H NITROREDUCTASE YDGI-RELATED"/>
    <property type="match status" value="1"/>
</dbReference>
<dbReference type="GO" id="GO:0008752">
    <property type="term" value="F:FMN reductase [NAD(P)H] activity"/>
    <property type="evidence" value="ECO:0007669"/>
    <property type="project" value="UniProtKB-EC"/>
</dbReference>
<dbReference type="Gene3D" id="3.40.109.10">
    <property type="entry name" value="NADH Oxidase"/>
    <property type="match status" value="1"/>
</dbReference>
<feature type="domain" description="Nitroreductase" evidence="6">
    <location>
        <begin position="8"/>
        <end position="57"/>
    </location>
</feature>
<sequence>MMESIFIRRSIRKYKAQPVEKEKTDKLLRAAMQAPSAGNQQPWEFIVVQDKANLKALSGMSPYSKLIAKAPLAIVLIGNEERMQFPENWEHDMGAAAENILLQAVESGLGAVWLSAAPLDERMNYIRKLFGLPESIKPFCVIAAGYPEDGQKNVFIDRYDKSRVHYEKFPG</sequence>
<dbReference type="PANTHER" id="PTHR43673:SF2">
    <property type="entry name" value="NITROREDUCTASE"/>
    <property type="match status" value="1"/>
</dbReference>
<evidence type="ECO:0000256" key="3">
    <source>
        <dbReference type="ARBA" id="ARBA00022630"/>
    </source>
</evidence>
<keyword evidence="4" id="KW-0288">FMN</keyword>
<reference evidence="7" key="1">
    <citation type="submission" date="2019-08" db="EMBL/GenBank/DDBJ databases">
        <authorList>
            <person name="Kucharzyk K."/>
            <person name="Murdoch R.W."/>
            <person name="Higgins S."/>
            <person name="Loffler F."/>
        </authorList>
    </citation>
    <scope>NUCLEOTIDE SEQUENCE</scope>
</reference>
<dbReference type="InterPro" id="IPR000415">
    <property type="entry name" value="Nitroreductase-like"/>
</dbReference>
<dbReference type="EC" id="1.5.1.39" evidence="7"/>
<evidence type="ECO:0000256" key="4">
    <source>
        <dbReference type="ARBA" id="ARBA00022643"/>
    </source>
</evidence>
<accession>A0A645GWJ3</accession>